<gene>
    <name evidence="1" type="ORF">HNQ88_000142</name>
</gene>
<keyword evidence="2" id="KW-1185">Reference proteome</keyword>
<evidence type="ECO:0000313" key="1">
    <source>
        <dbReference type="EMBL" id="MDR6237166.1"/>
    </source>
</evidence>
<sequence>MLQIKSIIRQFCCFIAIVAVLPSCKSDSSMDGSAPIGDQVGVGGSMARFTIKGDKLYTVSESQLNVVDIFDPKQMSVEKSIDLPMGIETIFPYDTMLFIGSNTGMFIFDVRDPSSPRMLSVYEHITACDPVVVSGKYAYVTLRSGRTCRNTQNILEVIDVGNPTSPVKVGEYQMEHPHGLGVLGQSLLVCEGDFGLTEMDISNPENLKKIGFVNDIHGYDLIPLRNKNIAIVTGETGLRQYRITEDGRLGEMLSEIAIQKSDAEEEAI</sequence>
<protein>
    <recommendedName>
        <fullName evidence="3">LVIVD repeat-containing protein</fullName>
    </recommendedName>
</protein>
<dbReference type="Pfam" id="PF08309">
    <property type="entry name" value="LVIVD"/>
    <property type="match status" value="2"/>
</dbReference>
<name>A0AAE3XJY5_9BACT</name>
<comment type="caution">
    <text evidence="1">The sequence shown here is derived from an EMBL/GenBank/DDBJ whole genome shotgun (WGS) entry which is preliminary data.</text>
</comment>
<dbReference type="SUPFAM" id="SSF50969">
    <property type="entry name" value="YVTN repeat-like/Quinoprotein amine dehydrogenase"/>
    <property type="match status" value="1"/>
</dbReference>
<dbReference type="InterPro" id="IPR013211">
    <property type="entry name" value="LVIVD"/>
</dbReference>
<evidence type="ECO:0008006" key="3">
    <source>
        <dbReference type="Google" id="ProtNLM"/>
    </source>
</evidence>
<proteinExistence type="predicted"/>
<accession>A0AAE3XJY5</accession>
<organism evidence="1 2">
    <name type="scientific">Aureibacter tunicatorum</name>
    <dbReference type="NCBI Taxonomy" id="866807"/>
    <lineage>
        <taxon>Bacteria</taxon>
        <taxon>Pseudomonadati</taxon>
        <taxon>Bacteroidota</taxon>
        <taxon>Cytophagia</taxon>
        <taxon>Cytophagales</taxon>
        <taxon>Persicobacteraceae</taxon>
        <taxon>Aureibacter</taxon>
    </lineage>
</organism>
<dbReference type="RefSeq" id="WP_309936610.1">
    <property type="nucleotide sequence ID" value="NZ_AP025305.1"/>
</dbReference>
<dbReference type="EMBL" id="JAVDQD010000001">
    <property type="protein sequence ID" value="MDR6237166.1"/>
    <property type="molecule type" value="Genomic_DNA"/>
</dbReference>
<reference evidence="1" key="1">
    <citation type="submission" date="2023-07" db="EMBL/GenBank/DDBJ databases">
        <title>Genomic Encyclopedia of Type Strains, Phase IV (KMG-IV): sequencing the most valuable type-strain genomes for metagenomic binning, comparative biology and taxonomic classification.</title>
        <authorList>
            <person name="Goeker M."/>
        </authorList>
    </citation>
    <scope>NUCLEOTIDE SEQUENCE</scope>
    <source>
        <strain evidence="1">DSM 26174</strain>
    </source>
</reference>
<dbReference type="AlphaFoldDB" id="A0AAE3XJY5"/>
<dbReference type="InterPro" id="IPR011044">
    <property type="entry name" value="Quino_amine_DH_bsu"/>
</dbReference>
<evidence type="ECO:0000313" key="2">
    <source>
        <dbReference type="Proteomes" id="UP001185092"/>
    </source>
</evidence>
<dbReference type="Proteomes" id="UP001185092">
    <property type="component" value="Unassembled WGS sequence"/>
</dbReference>